<evidence type="ECO:0000256" key="2">
    <source>
        <dbReference type="ARBA" id="ARBA00022692"/>
    </source>
</evidence>
<comment type="subcellular location">
    <subcellularLocation>
        <location evidence="1">Membrane</location>
        <topology evidence="1">Multi-pass membrane protein</topology>
    </subcellularLocation>
</comment>
<dbReference type="GO" id="GO:0016020">
    <property type="term" value="C:membrane"/>
    <property type="evidence" value="ECO:0007669"/>
    <property type="project" value="UniProtKB-SubCell"/>
</dbReference>
<keyword evidence="6" id="KW-1185">Reference proteome</keyword>
<evidence type="ECO:0000313" key="6">
    <source>
        <dbReference type="Proteomes" id="UP001148018"/>
    </source>
</evidence>
<accession>A0A9Q0D9Q3</accession>
<dbReference type="OrthoDB" id="2020542at2759"/>
<keyword evidence="4" id="KW-0472">Membrane</keyword>
<evidence type="ECO:0000256" key="4">
    <source>
        <dbReference type="ARBA" id="ARBA00023136"/>
    </source>
</evidence>
<dbReference type="GO" id="GO:0006884">
    <property type="term" value="P:cell volume homeostasis"/>
    <property type="evidence" value="ECO:0007669"/>
    <property type="project" value="TreeGrafter"/>
</dbReference>
<feature type="non-terminal residue" evidence="5">
    <location>
        <position position="1"/>
    </location>
</feature>
<evidence type="ECO:0000256" key="3">
    <source>
        <dbReference type="ARBA" id="ARBA00022989"/>
    </source>
</evidence>
<organism evidence="5 6">
    <name type="scientific">Muraenolepis orangiensis</name>
    <name type="common">Patagonian moray cod</name>
    <dbReference type="NCBI Taxonomy" id="630683"/>
    <lineage>
        <taxon>Eukaryota</taxon>
        <taxon>Metazoa</taxon>
        <taxon>Chordata</taxon>
        <taxon>Craniata</taxon>
        <taxon>Vertebrata</taxon>
        <taxon>Euteleostomi</taxon>
        <taxon>Actinopterygii</taxon>
        <taxon>Neopterygii</taxon>
        <taxon>Teleostei</taxon>
        <taxon>Neoteleostei</taxon>
        <taxon>Acanthomorphata</taxon>
        <taxon>Zeiogadaria</taxon>
        <taxon>Gadariae</taxon>
        <taxon>Gadiformes</taxon>
        <taxon>Muraenolepidoidei</taxon>
        <taxon>Muraenolepididae</taxon>
        <taxon>Muraenolepis</taxon>
    </lineage>
</organism>
<dbReference type="InterPro" id="IPR004842">
    <property type="entry name" value="SLC12A_fam"/>
</dbReference>
<reference evidence="5" key="1">
    <citation type="submission" date="2022-07" db="EMBL/GenBank/DDBJ databases">
        <title>Chromosome-level genome of Muraenolepis orangiensis.</title>
        <authorList>
            <person name="Kim J."/>
        </authorList>
    </citation>
    <scope>NUCLEOTIDE SEQUENCE</scope>
    <source>
        <strain evidence="5">KU_S4_2022</strain>
        <tissue evidence="5">Muscle</tissue>
    </source>
</reference>
<evidence type="ECO:0000256" key="1">
    <source>
        <dbReference type="ARBA" id="ARBA00004141"/>
    </source>
</evidence>
<dbReference type="GO" id="GO:0015379">
    <property type="term" value="F:potassium:chloride symporter activity"/>
    <property type="evidence" value="ECO:0007669"/>
    <property type="project" value="TreeGrafter"/>
</dbReference>
<dbReference type="PANTHER" id="PTHR11827">
    <property type="entry name" value="SOLUTE CARRIER FAMILY 12, CATION COTRANSPORTERS"/>
    <property type="match status" value="1"/>
</dbReference>
<evidence type="ECO:0000313" key="5">
    <source>
        <dbReference type="EMBL" id="KAJ3583578.1"/>
    </source>
</evidence>
<protein>
    <submittedName>
        <fullName evidence="5">Uncharacterized protein</fullName>
    </submittedName>
</protein>
<dbReference type="PANTHER" id="PTHR11827:SF96">
    <property type="entry name" value="SOLUTE CARRIER FAMILY 12 MEMBER 9"/>
    <property type="match status" value="1"/>
</dbReference>
<dbReference type="GO" id="GO:0055064">
    <property type="term" value="P:chloride ion homeostasis"/>
    <property type="evidence" value="ECO:0007669"/>
    <property type="project" value="TreeGrafter"/>
</dbReference>
<name>A0A9Q0D9Q3_9TELE</name>
<dbReference type="AlphaFoldDB" id="A0A9Q0D9Q3"/>
<proteinExistence type="predicted"/>
<keyword evidence="2" id="KW-0812">Transmembrane</keyword>
<keyword evidence="3" id="KW-1133">Transmembrane helix</keyword>
<sequence length="125" mass="14146">MCLQAHLPLLHVAHLCAGHHGLSHHDVPHQRHLRLGQHRLHAAAAAAHPLPQPHLQLGISQALIFHQVRKYLLMLDVRKDHVKFWRPQVPLMVTNPRSSVGLIFFINDIKKSGLYVLGHVQLGEL</sequence>
<dbReference type="EMBL" id="JANIIK010000249">
    <property type="protein sequence ID" value="KAJ3583578.1"/>
    <property type="molecule type" value="Genomic_DNA"/>
</dbReference>
<comment type="caution">
    <text evidence="5">The sequence shown here is derived from an EMBL/GenBank/DDBJ whole genome shotgun (WGS) entry which is preliminary data.</text>
</comment>
<dbReference type="GO" id="GO:0055075">
    <property type="term" value="P:potassium ion homeostasis"/>
    <property type="evidence" value="ECO:0007669"/>
    <property type="project" value="TreeGrafter"/>
</dbReference>
<gene>
    <name evidence="5" type="ORF">NHX12_016813</name>
</gene>
<dbReference type="Proteomes" id="UP001148018">
    <property type="component" value="Unassembled WGS sequence"/>
</dbReference>